<protein>
    <recommendedName>
        <fullName evidence="3">Outer membrane protein beta-barrel domain-containing protein</fullName>
    </recommendedName>
</protein>
<dbReference type="AlphaFoldDB" id="A0A143PR41"/>
<name>A0A143PR41_LUTPR</name>
<dbReference type="Proteomes" id="UP000076079">
    <property type="component" value="Chromosome"/>
</dbReference>
<accession>A0A143PR41</accession>
<dbReference type="STRING" id="1855912.LuPra_03499"/>
<reference evidence="4 5" key="1">
    <citation type="journal article" date="2016" name="Genome Announc.">
        <title>First Complete Genome Sequence of a Subdivision 6 Acidobacterium Strain.</title>
        <authorList>
            <person name="Huang S."/>
            <person name="Vieira S."/>
            <person name="Bunk B."/>
            <person name="Riedel T."/>
            <person name="Sproer C."/>
            <person name="Overmann J."/>
        </authorList>
    </citation>
    <scope>NUCLEOTIDE SEQUENCE [LARGE SCALE GENOMIC DNA]</scope>
    <source>
        <strain evidence="5">DSM 100886 HEG_-6_39</strain>
    </source>
</reference>
<organism evidence="4 5">
    <name type="scientific">Luteitalea pratensis</name>
    <dbReference type="NCBI Taxonomy" id="1855912"/>
    <lineage>
        <taxon>Bacteria</taxon>
        <taxon>Pseudomonadati</taxon>
        <taxon>Acidobacteriota</taxon>
        <taxon>Vicinamibacteria</taxon>
        <taxon>Vicinamibacterales</taxon>
        <taxon>Vicinamibacteraceae</taxon>
        <taxon>Luteitalea</taxon>
    </lineage>
</organism>
<dbReference type="KEGG" id="abac:LuPra_03499"/>
<evidence type="ECO:0000256" key="2">
    <source>
        <dbReference type="SAM" id="MobiDB-lite"/>
    </source>
</evidence>
<dbReference type="EMBL" id="CP015136">
    <property type="protein sequence ID" value="AMY10269.1"/>
    <property type="molecule type" value="Genomic_DNA"/>
</dbReference>
<dbReference type="InterPro" id="IPR027385">
    <property type="entry name" value="Beta-barrel_OMP"/>
</dbReference>
<feature type="region of interest" description="Disordered" evidence="2">
    <location>
        <begin position="63"/>
        <end position="92"/>
    </location>
</feature>
<evidence type="ECO:0000313" key="5">
    <source>
        <dbReference type="Proteomes" id="UP000076079"/>
    </source>
</evidence>
<reference evidence="5" key="2">
    <citation type="submission" date="2016-04" db="EMBL/GenBank/DDBJ databases">
        <title>First Complete Genome Sequence of a Subdivision 6 Acidobacterium.</title>
        <authorList>
            <person name="Huang S."/>
            <person name="Vieira S."/>
            <person name="Bunk B."/>
            <person name="Riedel T."/>
            <person name="Sproeer C."/>
            <person name="Overmann J."/>
        </authorList>
    </citation>
    <scope>NUCLEOTIDE SEQUENCE [LARGE SCALE GENOMIC DNA]</scope>
    <source>
        <strain evidence="5">DSM 100886 HEG_-6_39</strain>
    </source>
</reference>
<dbReference type="Gene3D" id="2.40.160.20">
    <property type="match status" value="1"/>
</dbReference>
<evidence type="ECO:0000256" key="1">
    <source>
        <dbReference type="ARBA" id="ARBA00022729"/>
    </source>
</evidence>
<dbReference type="Pfam" id="PF13505">
    <property type="entry name" value="OMP_b-brl"/>
    <property type="match status" value="1"/>
</dbReference>
<gene>
    <name evidence="4" type="ORF">LuPra_03499</name>
</gene>
<feature type="domain" description="Outer membrane protein beta-barrel" evidence="3">
    <location>
        <begin position="92"/>
        <end position="251"/>
    </location>
</feature>
<dbReference type="InterPro" id="IPR036028">
    <property type="entry name" value="SH3-like_dom_sf"/>
</dbReference>
<keyword evidence="1" id="KW-0732">Signal</keyword>
<feature type="compositionally biased region" description="Pro residues" evidence="2">
    <location>
        <begin position="63"/>
        <end position="78"/>
    </location>
</feature>
<dbReference type="InterPro" id="IPR011250">
    <property type="entry name" value="OMP/PagP_B-barrel"/>
</dbReference>
<proteinExistence type="predicted"/>
<dbReference type="RefSeq" id="WP_110171924.1">
    <property type="nucleotide sequence ID" value="NZ_CP015136.1"/>
</dbReference>
<evidence type="ECO:0000259" key="3">
    <source>
        <dbReference type="Pfam" id="PF13505"/>
    </source>
</evidence>
<keyword evidence="5" id="KW-1185">Reference proteome</keyword>
<sequence>MDHFPSGGLVYFLSGARILARLERGARVEVLERLEGDWWRVRAGDPPVVGYVHRLVLSPGEPAVPGPPLRPLPPPPPAQDAAPADQAPKKPGPGGIGFAGVGLFAPDARDSFDAVGITGNLLAFGGGVEATRVYRQLFVRGSVDWSGETGERVFLDDAGGRYPLGIPLDIRMVPIDFTAGWRFDGAPGTRRRVVPYIGGGAGVLLYRESDEFEEEDETVDDTFASYHVLGGVDVYLQPRFAIRAEFRYRAVPGALGDSGVSAVTGDTSLGGAVFFVGGCVRPIGRSGMPKMLEC</sequence>
<evidence type="ECO:0000313" key="4">
    <source>
        <dbReference type="EMBL" id="AMY10269.1"/>
    </source>
</evidence>
<dbReference type="SUPFAM" id="SSF56925">
    <property type="entry name" value="OMPA-like"/>
    <property type="match status" value="1"/>
</dbReference>
<dbReference type="SUPFAM" id="SSF50044">
    <property type="entry name" value="SH3-domain"/>
    <property type="match status" value="1"/>
</dbReference>